<feature type="domain" description="Glycoside hydrolase family 3 N-terminal" evidence="6">
    <location>
        <begin position="22"/>
        <end position="353"/>
    </location>
</feature>
<keyword evidence="5" id="KW-0326">Glycosidase</keyword>
<organism evidence="7 8">
    <name type="scientific">Paenibacillus plantarum</name>
    <dbReference type="NCBI Taxonomy" id="2654975"/>
    <lineage>
        <taxon>Bacteria</taxon>
        <taxon>Bacillati</taxon>
        <taxon>Bacillota</taxon>
        <taxon>Bacilli</taxon>
        <taxon>Bacillales</taxon>
        <taxon>Paenibacillaceae</taxon>
        <taxon>Paenibacillus</taxon>
    </lineage>
</organism>
<evidence type="ECO:0000259" key="6">
    <source>
        <dbReference type="Pfam" id="PF00933"/>
    </source>
</evidence>
<dbReference type="EC" id="3.2.1.52" evidence="3"/>
<dbReference type="PRINTS" id="PR00133">
    <property type="entry name" value="GLHYDRLASE3"/>
</dbReference>
<dbReference type="Gene3D" id="3.20.20.300">
    <property type="entry name" value="Glycoside hydrolase, family 3, N-terminal domain"/>
    <property type="match status" value="1"/>
</dbReference>
<sequence length="578" mass="63463">MHHDRPSGLAERIERKLAVMSLREKIGQMIVQHVEHAFEDGLREGVTPEQVEAFLHRYPVGGLFIGGEVIRQSYGTHESYGDLVRLFQQRSSIPLLVAGDMESGAGAAVASLTQLPSMMAVGACADRELAYQVGKYTALEGRLAGFNWNFAPVADLALNGVNAIVGIRAAGDEPAHVCPIVAAVIAGMQEHGMAASAKHFPGDGVDMIDQHVGTSVNSLSREAWWEQFGVVYQTAIDEGVHTIMLGHIALPWIEPFDRIRGRHRPATVSRTIITDLLRGQLGFTGAIVSDALNMGGFTGWGRYDARLIECVNSGVDLMLWPGPAYIDTIEKAVQDGVVAETTIDESVRRILQLKSKLGLLDETGYRSERRNEAEEQLAESVIAKARQIGAEVARRSVTLVRNRKSIVPFKRETTKKMLVVKVRTSVAHPINAEMDEVIALLRARGIDVTVVERFDSWDCLSGITDKEAAGERWDACIVLACLRSSQFPYAVRPEGESARALWAIQNADTVEPVFVSVTTPFLLHDVPYADTAIDCYSLETFTCDMLVKSLFGEIAFNLHAPVRSSEWSVETPTGWNEE</sequence>
<comment type="caution">
    <text evidence="7">The sequence shown here is derived from an EMBL/GenBank/DDBJ whole genome shotgun (WGS) entry which is preliminary data.</text>
</comment>
<dbReference type="InterPro" id="IPR036881">
    <property type="entry name" value="Glyco_hydro_3_C_sf"/>
</dbReference>
<evidence type="ECO:0000256" key="3">
    <source>
        <dbReference type="ARBA" id="ARBA00012663"/>
    </source>
</evidence>
<name>A0ABX1XCK1_9BACL</name>
<comment type="similarity">
    <text evidence="2">Belongs to the glycosyl hydrolase 3 family.</text>
</comment>
<evidence type="ECO:0000313" key="8">
    <source>
        <dbReference type="Proteomes" id="UP000653578"/>
    </source>
</evidence>
<keyword evidence="4" id="KW-0378">Hydrolase</keyword>
<dbReference type="EMBL" id="WHNY01000060">
    <property type="protein sequence ID" value="NOU66069.1"/>
    <property type="molecule type" value="Genomic_DNA"/>
</dbReference>
<dbReference type="InterPro" id="IPR017853">
    <property type="entry name" value="GH"/>
</dbReference>
<gene>
    <name evidence="7" type="ORF">GC096_18700</name>
</gene>
<evidence type="ECO:0000256" key="1">
    <source>
        <dbReference type="ARBA" id="ARBA00001231"/>
    </source>
</evidence>
<dbReference type="InterPro" id="IPR001764">
    <property type="entry name" value="Glyco_hydro_3_N"/>
</dbReference>
<dbReference type="SUPFAM" id="SSF51445">
    <property type="entry name" value="(Trans)glycosidases"/>
    <property type="match status" value="1"/>
</dbReference>
<dbReference type="Pfam" id="PF00933">
    <property type="entry name" value="Glyco_hydro_3"/>
    <property type="match status" value="1"/>
</dbReference>
<dbReference type="PANTHER" id="PTHR30480">
    <property type="entry name" value="BETA-HEXOSAMINIDASE-RELATED"/>
    <property type="match status" value="1"/>
</dbReference>
<evidence type="ECO:0000256" key="2">
    <source>
        <dbReference type="ARBA" id="ARBA00005336"/>
    </source>
</evidence>
<accession>A0ABX1XCK1</accession>
<proteinExistence type="inferred from homology"/>
<dbReference type="Gene3D" id="3.40.50.1700">
    <property type="entry name" value="Glycoside hydrolase family 3 C-terminal domain"/>
    <property type="match status" value="1"/>
</dbReference>
<reference evidence="7 8" key="1">
    <citation type="submission" date="2019-10" db="EMBL/GenBank/DDBJ databases">
        <title>Description of Paenibacillus humi sp. nov.</title>
        <authorList>
            <person name="Carlier A."/>
            <person name="Qi S."/>
        </authorList>
    </citation>
    <scope>NUCLEOTIDE SEQUENCE [LARGE SCALE GENOMIC DNA]</scope>
    <source>
        <strain evidence="7 8">LMG 31461</strain>
    </source>
</reference>
<dbReference type="RefSeq" id="WP_171632314.1">
    <property type="nucleotide sequence ID" value="NZ_WHNY01000060.1"/>
</dbReference>
<dbReference type="InterPro" id="IPR050226">
    <property type="entry name" value="NagZ_Beta-hexosaminidase"/>
</dbReference>
<evidence type="ECO:0000313" key="7">
    <source>
        <dbReference type="EMBL" id="NOU66069.1"/>
    </source>
</evidence>
<protein>
    <recommendedName>
        <fullName evidence="3">beta-N-acetylhexosaminidase</fullName>
        <ecNumber evidence="3">3.2.1.52</ecNumber>
    </recommendedName>
</protein>
<comment type="catalytic activity">
    <reaction evidence="1">
        <text>Hydrolysis of terminal non-reducing N-acetyl-D-hexosamine residues in N-acetyl-beta-D-hexosaminides.</text>
        <dbReference type="EC" id="3.2.1.52"/>
    </reaction>
</comment>
<evidence type="ECO:0000256" key="4">
    <source>
        <dbReference type="ARBA" id="ARBA00022801"/>
    </source>
</evidence>
<dbReference type="Proteomes" id="UP000653578">
    <property type="component" value="Unassembled WGS sequence"/>
</dbReference>
<evidence type="ECO:0000256" key="5">
    <source>
        <dbReference type="ARBA" id="ARBA00023295"/>
    </source>
</evidence>
<dbReference type="PANTHER" id="PTHR30480:SF13">
    <property type="entry name" value="BETA-HEXOSAMINIDASE"/>
    <property type="match status" value="1"/>
</dbReference>
<keyword evidence="8" id="KW-1185">Reference proteome</keyword>
<dbReference type="InterPro" id="IPR036962">
    <property type="entry name" value="Glyco_hydro_3_N_sf"/>
</dbReference>